<dbReference type="Pfam" id="PF03961">
    <property type="entry name" value="FapA"/>
    <property type="match status" value="1"/>
</dbReference>
<proteinExistence type="predicted"/>
<sequence>MAEAVSAFAPKVQVSSDGLQATMTFKIPDGKNDVPKFSVQQLLGFLTSANVSFGIDQDAVARLAESPVYGRPIVVAEGTAQVQGTPGYFEYCFETQFNHKPTIRPDGTADYMSIKTIETVKEGDVIAVYHPAVQGARGMSVRGQVLEPKPVRDLPPLIGRGFERSNDNLTYTAKLDGKIEVNQGKINVSPVHEVSGDVGIETGNIKFNGDVIVHGGVHDGAIIDAAGNVIIHGLIEDCDIRAGKDLFLLSGVKGNEKTVISCKGDITAQFVEYAVITCSGNISADYFFKSKISCEGRIELTGNNASIIGGFVSAVQGIEANDIGNSFGTITNVAVGVDEERLAEFDILAKKIESISSNVAKIKKGIEEFDRLGEQRGINFKEDPRRMQLLRVRIRDEAVVQEETRRLAQMKEIIVSGKDATIKVYRRVYAGSNITIDNHHVSINDNHERVEISKSEEGVKLTRLVEQAASN</sequence>
<dbReference type="InterPro" id="IPR046866">
    <property type="entry name" value="FapA_N"/>
</dbReference>
<evidence type="ECO:0000313" key="3">
    <source>
        <dbReference type="Proteomes" id="UP000225889"/>
    </source>
</evidence>
<organism evidence="2 3">
    <name type="scientific">Pseudobutyrivibrio ruminis</name>
    <dbReference type="NCBI Taxonomy" id="46206"/>
    <lineage>
        <taxon>Bacteria</taxon>
        <taxon>Bacillati</taxon>
        <taxon>Bacillota</taxon>
        <taxon>Clostridia</taxon>
        <taxon>Lachnospirales</taxon>
        <taxon>Lachnospiraceae</taxon>
        <taxon>Pseudobutyrivibrio</taxon>
    </lineage>
</organism>
<gene>
    <name evidence="2" type="ORF">CSX01_03030</name>
</gene>
<dbReference type="InterPro" id="IPR005646">
    <property type="entry name" value="FapA"/>
</dbReference>
<reference evidence="2 3" key="2">
    <citation type="submission" date="2017-10" db="EMBL/GenBank/DDBJ databases">
        <authorList>
            <person name="Banno H."/>
            <person name="Chua N.-H."/>
        </authorList>
    </citation>
    <scope>NUCLEOTIDE SEQUENCE [LARGE SCALE GENOMIC DNA]</scope>
    <source>
        <strain evidence="2 3">JK626</strain>
    </source>
</reference>
<comment type="caution">
    <text evidence="2">The sequence shown here is derived from an EMBL/GenBank/DDBJ whole genome shotgun (WGS) entry which is preliminary data.</text>
</comment>
<reference evidence="2 3" key="1">
    <citation type="submission" date="2017-10" db="EMBL/GenBank/DDBJ databases">
        <title>Resolving the taxonomy of Roseburia spp., Eubacterium rectale and Agathobacter spp. through phylogenomic analysis.</title>
        <authorList>
            <person name="Sheridan P.O."/>
            <person name="Walker A.W."/>
            <person name="Duncan S.H."/>
            <person name="Scott K.P."/>
            <person name="Toole P.W.O."/>
            <person name="Luis P."/>
            <person name="Flint H.J."/>
        </authorList>
    </citation>
    <scope>NUCLEOTIDE SEQUENCE [LARGE SCALE GENOMIC DNA]</scope>
    <source>
        <strain evidence="2 3">JK626</strain>
    </source>
</reference>
<accession>A0A2G3DXI4</accession>
<dbReference type="Proteomes" id="UP000225889">
    <property type="component" value="Unassembled WGS sequence"/>
</dbReference>
<dbReference type="InterPro" id="IPR046865">
    <property type="entry name" value="FapA_b_solenoid"/>
</dbReference>
<dbReference type="PANTHER" id="PTHR38032">
    <property type="entry name" value="POLYMERASE-RELATED"/>
    <property type="match status" value="1"/>
</dbReference>
<protein>
    <submittedName>
        <fullName evidence="2">DUF342 domain-containing protein</fullName>
    </submittedName>
</protein>
<evidence type="ECO:0000259" key="1">
    <source>
        <dbReference type="Pfam" id="PF20250"/>
    </source>
</evidence>
<dbReference type="EMBL" id="PDYF01000008">
    <property type="protein sequence ID" value="PHU35593.1"/>
    <property type="molecule type" value="Genomic_DNA"/>
</dbReference>
<dbReference type="AlphaFoldDB" id="A0A2G3DXI4"/>
<dbReference type="Pfam" id="PF20250">
    <property type="entry name" value="FapA_N"/>
    <property type="match status" value="1"/>
</dbReference>
<dbReference type="SUPFAM" id="SSF63848">
    <property type="entry name" value="Cell-division inhibitor MinC, C-terminal domain"/>
    <property type="match status" value="1"/>
</dbReference>
<dbReference type="RefSeq" id="WP_090151371.1">
    <property type="nucleotide sequence ID" value="NZ_PDYF01000008.1"/>
</dbReference>
<feature type="domain" description="Flagellar Assembly Protein A N-terminal region" evidence="1">
    <location>
        <begin position="11"/>
        <end position="183"/>
    </location>
</feature>
<name>A0A2G3DXI4_9FIRM</name>
<dbReference type="GO" id="GO:0000902">
    <property type="term" value="P:cell morphogenesis"/>
    <property type="evidence" value="ECO:0007669"/>
    <property type="project" value="InterPro"/>
</dbReference>
<dbReference type="InterPro" id="IPR036145">
    <property type="entry name" value="MinC_C_sf"/>
</dbReference>
<dbReference type="PANTHER" id="PTHR38032:SF1">
    <property type="entry name" value="RNA-BINDING PROTEIN KHPB N-TERMINAL DOMAIN-CONTAINING PROTEIN"/>
    <property type="match status" value="1"/>
</dbReference>
<evidence type="ECO:0000313" key="2">
    <source>
        <dbReference type="EMBL" id="PHU35593.1"/>
    </source>
</evidence>